<accession>E6ZNZ4</accession>
<evidence type="ECO:0000313" key="2">
    <source>
        <dbReference type="EMBL" id="CBQ68951.1"/>
    </source>
</evidence>
<evidence type="ECO:0000256" key="1">
    <source>
        <dbReference type="SAM" id="MobiDB-lite"/>
    </source>
</evidence>
<dbReference type="VEuPathDB" id="FungiDB:sr15412"/>
<name>E6ZNZ4_SPORE</name>
<gene>
    <name evidence="2" type="ORF">sr15412</name>
</gene>
<dbReference type="AlphaFoldDB" id="E6ZNZ4"/>
<feature type="compositionally biased region" description="Low complexity" evidence="1">
    <location>
        <begin position="235"/>
        <end position="244"/>
    </location>
</feature>
<proteinExistence type="predicted"/>
<feature type="compositionally biased region" description="Polar residues" evidence="1">
    <location>
        <begin position="301"/>
        <end position="330"/>
    </location>
</feature>
<feature type="region of interest" description="Disordered" evidence="1">
    <location>
        <begin position="570"/>
        <end position="634"/>
    </location>
</feature>
<evidence type="ECO:0000313" key="3">
    <source>
        <dbReference type="Proteomes" id="UP000008867"/>
    </source>
</evidence>
<feature type="compositionally biased region" description="Polar residues" evidence="1">
    <location>
        <begin position="357"/>
        <end position="375"/>
    </location>
</feature>
<feature type="region of interest" description="Disordered" evidence="1">
    <location>
        <begin position="301"/>
        <end position="419"/>
    </location>
</feature>
<feature type="region of interest" description="Disordered" evidence="1">
    <location>
        <begin position="506"/>
        <end position="540"/>
    </location>
</feature>
<keyword evidence="3" id="KW-1185">Reference proteome</keyword>
<reference evidence="2 3" key="1">
    <citation type="journal article" date="2010" name="Science">
        <title>Pathogenicity determinants in smut fungi revealed by genome comparison.</title>
        <authorList>
            <person name="Schirawski J."/>
            <person name="Mannhaupt G."/>
            <person name="Muench K."/>
            <person name="Brefort T."/>
            <person name="Schipper K."/>
            <person name="Doehlemann G."/>
            <person name="Di Stasio M."/>
            <person name="Roessel N."/>
            <person name="Mendoza-Mendoza A."/>
            <person name="Pester D."/>
            <person name="Mueller O."/>
            <person name="Winterberg B."/>
            <person name="Meyer E."/>
            <person name="Ghareeb H."/>
            <person name="Wollenberg T."/>
            <person name="Muensterkoetter M."/>
            <person name="Wong P."/>
            <person name="Walter M."/>
            <person name="Stukenbrock E."/>
            <person name="Gueldener U."/>
            <person name="Kahmann R."/>
        </authorList>
    </citation>
    <scope>NUCLEOTIDE SEQUENCE [LARGE SCALE GENOMIC DNA]</scope>
    <source>
        <strain evidence="3">SRZ2</strain>
    </source>
</reference>
<dbReference type="EMBL" id="FQ311434">
    <property type="protein sequence ID" value="CBQ68951.1"/>
    <property type="molecule type" value="Genomic_DNA"/>
</dbReference>
<dbReference type="OrthoDB" id="2556486at2759"/>
<protein>
    <submittedName>
        <fullName evidence="2">Uncharacterized protein</fullName>
    </submittedName>
</protein>
<organism evidence="2 3">
    <name type="scientific">Sporisorium reilianum (strain SRZ2)</name>
    <name type="common">Maize head smut fungus</name>
    <dbReference type="NCBI Taxonomy" id="999809"/>
    <lineage>
        <taxon>Eukaryota</taxon>
        <taxon>Fungi</taxon>
        <taxon>Dikarya</taxon>
        <taxon>Basidiomycota</taxon>
        <taxon>Ustilaginomycotina</taxon>
        <taxon>Ustilaginomycetes</taxon>
        <taxon>Ustilaginales</taxon>
        <taxon>Ustilaginaceae</taxon>
        <taxon>Sporisorium</taxon>
    </lineage>
</organism>
<feature type="region of interest" description="Disordered" evidence="1">
    <location>
        <begin position="57"/>
        <end position="76"/>
    </location>
</feature>
<dbReference type="Proteomes" id="UP000008867">
    <property type="component" value="Chromosome 13"/>
</dbReference>
<dbReference type="eggNOG" id="ENOG502R0ZD">
    <property type="taxonomic scope" value="Eukaryota"/>
</dbReference>
<dbReference type="HOGENOM" id="CLU_011859_0_0_1"/>
<feature type="region of interest" description="Disordered" evidence="1">
    <location>
        <begin position="141"/>
        <end position="282"/>
    </location>
</feature>
<feature type="compositionally biased region" description="Basic and acidic residues" evidence="1">
    <location>
        <begin position="386"/>
        <end position="397"/>
    </location>
</feature>
<sequence length="739" mass="79483">MSHLSILSAPLPDLTHTTKDDIFLASSHASTSRHTLAVPDSFVRPSRLRSDSIHPTQSGAISLPGSPCSSSFPQRPGFRRAATSAAVSTISTAESRFDELHYSQTHFSRSTLLVYPESESTVRAVSGEVGAEEDIRELLLASSDEESSAPPSTPGIDSSRIPPRGSSVSLARAKQSMDSEKSALLLPEPITLLAPPATQNHERRTGWKMSHSSSELAGEAPRTSISSYRDDHSIRSGSTSTGSSSKRRSKILMKIIPFARETPAPPAADPSQRFGTFPRVRSKDVDEPVETLAARFCDLSTSALSPPNSASSVNSTFSLSNGSTPATSPELSLPDLPNGRGSGSYGRRARCPRRPSSLDSVRSLFSMSSGHQTTAPKPITAEESEWEKVLQDAEKRASWQSSINHRPRQHTPSTPNPHARIASYQMSWPRSGPRPASAQQHQQNGLLLEHMFVDAGDDGQYGRGSYSAVSAGGGEGSWSLPVSVAGSRHASVADGSLGHSRSMQFALGDDGEQGRFGTLPRVKSRRPSATAVRGDPAPFELKSAPRNAAVQGTSSLGRATLRKRAVPDAASMWQVGRRRSSGLAPPLSATTRMPTIPQGHSRDSSLVDEPPTDDPPWLGIDPYAQPSYQQDSLTPPTDGEYLPFRFYARRESQDVLVRLANAASAAAPVFNLHPFQSRARRPSMGARSASSYELYKRSFACPDVPMEAEDDDLFEDDDGNGWCRRRSTVASVQVAPTVG</sequence>